<dbReference type="RefSeq" id="XP_040927291.2">
    <property type="nucleotide sequence ID" value="XM_041071357.2"/>
</dbReference>
<name>A0A8M1HFP8_BETSP</name>
<evidence type="ECO:0000256" key="1">
    <source>
        <dbReference type="ARBA" id="ARBA00004613"/>
    </source>
</evidence>
<dbReference type="PANTHER" id="PTHR10541">
    <property type="entry name" value="PARATHYROID HORMONE"/>
    <property type="match status" value="1"/>
</dbReference>
<comment type="function">
    <text evidence="9">Parathyroid hormone elevates calcium level by dissolving the salts in bone and preventing their renal excretion. Acts by binding to its receptor, PTH1R, activating G protein-coupled receptor signaling. Stimulates [1-14C]-2-deoxy-D-glucose (2DG) transport and glycogen synthesis in osteoblastic cells.</text>
</comment>
<dbReference type="OrthoDB" id="9890537at2759"/>
<dbReference type="AlphaFoldDB" id="A0A8M1HFP8"/>
<dbReference type="Proteomes" id="UP000515150">
    <property type="component" value="Chromosome 6"/>
</dbReference>
<dbReference type="GO" id="GO:0006874">
    <property type="term" value="P:intracellular calcium ion homeostasis"/>
    <property type="evidence" value="ECO:0007669"/>
    <property type="project" value="InterPro"/>
</dbReference>
<evidence type="ECO:0000313" key="10">
    <source>
        <dbReference type="Proteomes" id="UP000515150"/>
    </source>
</evidence>
<sequence>MVEFSNYKRKLEESIDSVQLIGANHQTRLTSGYTANRGEAPPEVIKVNMQNLDYKILLILFFFLHLSCLCEGRPHRKRTVSEVQLMHNLGEHKHVQARQEWLQTRLWGIHTASAQDGRMEVDQVRSSDVNGSPLQLEDLPDLTSEEIQNALTFLEKLLKSKQS</sequence>
<proteinExistence type="inferred from homology"/>
<evidence type="ECO:0000256" key="6">
    <source>
        <dbReference type="ARBA" id="ARBA00022685"/>
    </source>
</evidence>
<accession>A0A8M1HFP8</accession>
<dbReference type="InterPro" id="IPR001415">
    <property type="entry name" value="PTH/PTH-rel"/>
</dbReference>
<dbReference type="PROSITE" id="PS00335">
    <property type="entry name" value="PARATHYROID"/>
    <property type="match status" value="1"/>
</dbReference>
<evidence type="ECO:0000256" key="2">
    <source>
        <dbReference type="ARBA" id="ARBA00006307"/>
    </source>
</evidence>
<reference evidence="11" key="1">
    <citation type="submission" date="2025-08" db="UniProtKB">
        <authorList>
            <consortium name="RefSeq"/>
        </authorList>
    </citation>
    <scope>IDENTIFICATION</scope>
</reference>
<keyword evidence="7" id="KW-0372">Hormone</keyword>
<gene>
    <name evidence="11" type="primary">LOC121202326</name>
</gene>
<comment type="subcellular location">
    <subcellularLocation>
        <location evidence="1">Secreted</location>
    </subcellularLocation>
</comment>
<evidence type="ECO:0000256" key="3">
    <source>
        <dbReference type="ARBA" id="ARBA00011605"/>
    </source>
</evidence>
<dbReference type="PANTHER" id="PTHR10541:SF2">
    <property type="entry name" value="PARATHYROID HORMONE"/>
    <property type="match status" value="1"/>
</dbReference>
<evidence type="ECO:0000256" key="7">
    <source>
        <dbReference type="ARBA" id="ARBA00022702"/>
    </source>
</evidence>
<dbReference type="GO" id="GO:0005179">
    <property type="term" value="F:hormone activity"/>
    <property type="evidence" value="ECO:0007669"/>
    <property type="project" value="UniProtKB-KW"/>
</dbReference>
<keyword evidence="5" id="KW-0964">Secreted</keyword>
<dbReference type="GeneID" id="121202326"/>
<dbReference type="Pfam" id="PF01279">
    <property type="entry name" value="Parathyroid"/>
    <property type="match status" value="1"/>
</dbReference>
<evidence type="ECO:0000256" key="8">
    <source>
        <dbReference type="ARBA" id="ARBA00022729"/>
    </source>
</evidence>
<evidence type="ECO:0000256" key="4">
    <source>
        <dbReference type="ARBA" id="ARBA00022135"/>
    </source>
</evidence>
<dbReference type="InterPro" id="IPR003625">
    <property type="entry name" value="PTH"/>
</dbReference>
<keyword evidence="10" id="KW-1185">Reference proteome</keyword>
<dbReference type="SMART" id="SM00087">
    <property type="entry name" value="PTH"/>
    <property type="match status" value="1"/>
</dbReference>
<comment type="similarity">
    <text evidence="2">Belongs to the parathyroid hormone family.</text>
</comment>
<organism evidence="10 11">
    <name type="scientific">Betta splendens</name>
    <name type="common">Siamese fighting fish</name>
    <dbReference type="NCBI Taxonomy" id="158456"/>
    <lineage>
        <taxon>Eukaryota</taxon>
        <taxon>Metazoa</taxon>
        <taxon>Chordata</taxon>
        <taxon>Craniata</taxon>
        <taxon>Vertebrata</taxon>
        <taxon>Euteleostomi</taxon>
        <taxon>Actinopterygii</taxon>
        <taxon>Neopterygii</taxon>
        <taxon>Teleostei</taxon>
        <taxon>Neoteleostei</taxon>
        <taxon>Acanthomorphata</taxon>
        <taxon>Anabantaria</taxon>
        <taxon>Anabantiformes</taxon>
        <taxon>Anabantoidei</taxon>
        <taxon>Osphronemidae</taxon>
        <taxon>Betta</taxon>
    </lineage>
</organism>
<keyword evidence="8" id="KW-0732">Signal</keyword>
<evidence type="ECO:0000256" key="9">
    <source>
        <dbReference type="ARBA" id="ARBA00093407"/>
    </source>
</evidence>
<keyword evidence="6" id="KW-0165">Cleavage on pair of basic residues</keyword>
<dbReference type="KEGG" id="bspl:121202326"/>
<evidence type="ECO:0000256" key="5">
    <source>
        <dbReference type="ARBA" id="ARBA00022525"/>
    </source>
</evidence>
<dbReference type="GO" id="GO:0005576">
    <property type="term" value="C:extracellular region"/>
    <property type="evidence" value="ECO:0007669"/>
    <property type="project" value="UniProtKB-SubCell"/>
</dbReference>
<comment type="subunit">
    <text evidence="3">Interacts with PTH1R (via N-terminal extracellular domain).</text>
</comment>
<protein>
    <recommendedName>
        <fullName evidence="4">Parathyroid hormone</fullName>
    </recommendedName>
</protein>
<evidence type="ECO:0000313" key="11">
    <source>
        <dbReference type="RefSeq" id="XP_040927291.2"/>
    </source>
</evidence>